<keyword evidence="3" id="KW-1185">Reference proteome</keyword>
<organism evidence="2 3">
    <name type="scientific">Sphagnum troendelagicum</name>
    <dbReference type="NCBI Taxonomy" id="128251"/>
    <lineage>
        <taxon>Eukaryota</taxon>
        <taxon>Viridiplantae</taxon>
        <taxon>Streptophyta</taxon>
        <taxon>Embryophyta</taxon>
        <taxon>Bryophyta</taxon>
        <taxon>Sphagnophytina</taxon>
        <taxon>Sphagnopsida</taxon>
        <taxon>Sphagnales</taxon>
        <taxon>Sphagnaceae</taxon>
        <taxon>Sphagnum</taxon>
    </lineage>
</organism>
<protein>
    <submittedName>
        <fullName evidence="2">Uncharacterized protein</fullName>
    </submittedName>
</protein>
<name>A0ABP0URC9_9BRYO</name>
<accession>A0ABP0URC9</accession>
<sequence>MFVSKGAASSGEPKKKKRSEGEGEEAEARARKERESFCMVYVSPVSKEEILRKQAVGAAAAAVDLEEE</sequence>
<proteinExistence type="predicted"/>
<dbReference type="Proteomes" id="UP001497512">
    <property type="component" value="Chromosome 5"/>
</dbReference>
<evidence type="ECO:0000256" key="1">
    <source>
        <dbReference type="SAM" id="MobiDB-lite"/>
    </source>
</evidence>
<feature type="region of interest" description="Disordered" evidence="1">
    <location>
        <begin position="1"/>
        <end position="32"/>
    </location>
</feature>
<reference evidence="2" key="1">
    <citation type="submission" date="2024-02" db="EMBL/GenBank/DDBJ databases">
        <authorList>
            <consortium name="ELIXIR-Norway"/>
            <consortium name="Elixir Norway"/>
        </authorList>
    </citation>
    <scope>NUCLEOTIDE SEQUENCE</scope>
</reference>
<dbReference type="EMBL" id="OZ019897">
    <property type="protein sequence ID" value="CAK9226764.1"/>
    <property type="molecule type" value="Genomic_DNA"/>
</dbReference>
<evidence type="ECO:0000313" key="3">
    <source>
        <dbReference type="Proteomes" id="UP001497512"/>
    </source>
</evidence>
<gene>
    <name evidence="2" type="ORF">CSSPTR1EN2_LOCUS18402</name>
</gene>
<evidence type="ECO:0000313" key="2">
    <source>
        <dbReference type="EMBL" id="CAK9226764.1"/>
    </source>
</evidence>